<evidence type="ECO:0000313" key="7">
    <source>
        <dbReference type="EMBL" id="KAK7469894.1"/>
    </source>
</evidence>
<comment type="caution">
    <text evidence="7">The sequence shown here is derived from an EMBL/GenBank/DDBJ whole genome shotgun (WGS) entry which is preliminary data.</text>
</comment>
<evidence type="ECO:0000256" key="4">
    <source>
        <dbReference type="ARBA" id="ARBA00023242"/>
    </source>
</evidence>
<evidence type="ECO:0000256" key="2">
    <source>
        <dbReference type="ARBA" id="ARBA00004642"/>
    </source>
</evidence>
<keyword evidence="4" id="KW-0539">Nucleus</keyword>
<protein>
    <recommendedName>
        <fullName evidence="9">Pre-rRNA-processing protein Ipi1 N-terminal domain-containing protein</fullName>
    </recommendedName>
</protein>
<dbReference type="InterPro" id="IPR057949">
    <property type="entry name" value="TPR_TEX10"/>
</dbReference>
<dbReference type="SUPFAM" id="SSF48371">
    <property type="entry name" value="ARM repeat"/>
    <property type="match status" value="1"/>
</dbReference>
<gene>
    <name evidence="7" type="ORF">BaRGS_00036114</name>
</gene>
<dbReference type="PANTHER" id="PTHR16056">
    <property type="entry name" value="REGULATOR OF MICROTUBULE DYNAMICS PROTEIN"/>
    <property type="match status" value="1"/>
</dbReference>
<comment type="similarity">
    <text evidence="3">Belongs to the IPI1/TEX10 family.</text>
</comment>
<evidence type="ECO:0000256" key="3">
    <source>
        <dbReference type="ARBA" id="ARBA00006427"/>
    </source>
</evidence>
<dbReference type="Proteomes" id="UP001519460">
    <property type="component" value="Unassembled WGS sequence"/>
</dbReference>
<feature type="domain" description="TEX10-like TPR repeats" evidence="6">
    <location>
        <begin position="525"/>
        <end position="755"/>
    </location>
</feature>
<dbReference type="EMBL" id="JACVVK020000500">
    <property type="protein sequence ID" value="KAK7469894.1"/>
    <property type="molecule type" value="Genomic_DNA"/>
</dbReference>
<keyword evidence="8" id="KW-1185">Reference proteome</keyword>
<evidence type="ECO:0000256" key="1">
    <source>
        <dbReference type="ARBA" id="ARBA00004604"/>
    </source>
</evidence>
<organism evidence="7 8">
    <name type="scientific">Batillaria attramentaria</name>
    <dbReference type="NCBI Taxonomy" id="370345"/>
    <lineage>
        <taxon>Eukaryota</taxon>
        <taxon>Metazoa</taxon>
        <taxon>Spiralia</taxon>
        <taxon>Lophotrochozoa</taxon>
        <taxon>Mollusca</taxon>
        <taxon>Gastropoda</taxon>
        <taxon>Caenogastropoda</taxon>
        <taxon>Sorbeoconcha</taxon>
        <taxon>Cerithioidea</taxon>
        <taxon>Batillariidae</taxon>
        <taxon>Batillaria</taxon>
    </lineage>
</organism>
<evidence type="ECO:0000259" key="5">
    <source>
        <dbReference type="Pfam" id="PF12333"/>
    </source>
</evidence>
<feature type="non-terminal residue" evidence="7">
    <location>
        <position position="921"/>
    </location>
</feature>
<dbReference type="PANTHER" id="PTHR16056:SF2">
    <property type="entry name" value="TESTIS-EXPRESSED PROTEIN 10"/>
    <property type="match status" value="1"/>
</dbReference>
<dbReference type="Pfam" id="PF25781">
    <property type="entry name" value="TPR_TEX10"/>
    <property type="match status" value="1"/>
</dbReference>
<accession>A0ABD0JCP3</accession>
<name>A0ABD0JCP3_9CAEN</name>
<dbReference type="AlphaFoldDB" id="A0ABD0JCP3"/>
<dbReference type="InterPro" id="IPR024679">
    <property type="entry name" value="Ipi1_N"/>
</dbReference>
<feature type="domain" description="Pre-rRNA-processing protein Ipi1 N-terminal" evidence="5">
    <location>
        <begin position="136"/>
        <end position="235"/>
    </location>
</feature>
<evidence type="ECO:0000259" key="6">
    <source>
        <dbReference type="Pfam" id="PF25781"/>
    </source>
</evidence>
<dbReference type="InterPro" id="IPR016024">
    <property type="entry name" value="ARM-type_fold"/>
</dbReference>
<dbReference type="Gene3D" id="1.25.10.10">
    <property type="entry name" value="Leucine-rich Repeat Variant"/>
    <property type="match status" value="1"/>
</dbReference>
<dbReference type="GO" id="GO:0005634">
    <property type="term" value="C:nucleus"/>
    <property type="evidence" value="ECO:0007669"/>
    <property type="project" value="UniProtKB-SubCell"/>
</dbReference>
<proteinExistence type="inferred from homology"/>
<evidence type="ECO:0008006" key="9">
    <source>
        <dbReference type="Google" id="ProtNLM"/>
    </source>
</evidence>
<dbReference type="InterPro" id="IPR011989">
    <property type="entry name" value="ARM-like"/>
</dbReference>
<dbReference type="Pfam" id="PF12333">
    <property type="entry name" value="Ipi1_N"/>
    <property type="match status" value="1"/>
</dbReference>
<sequence length="921" mass="103384">MPKSRKKKNADFQKVKLKVGRRLPKGQNETVTSFKSRTIHITQQVKNAAQASEPHTKRKLVLKDLLPKCDHHNSRVRLTGVEGVTELMTVDQDTVLIDMSGIFKRVLPLLSDRDPLVRQAVLKLFRMVFANGEARKIAGFFPLLSTHLCCAMTHICDDVQQDSLQFFDLLLDKFPMEVTGNMSQLLIQIFIEQISTQAASTGTGASKGRTLVVNPSSRQSSQKVRAKILERLKKLVNAFLERDMIENAPSVDTVPVVFVSEYPTVREPLVPQWVRRMWRSSYLSLDLSSDPNFKDNEYAGMLMDGEKLQKFVELLLPLLKQCWAEVCPSSSGADLLDQTDQKLTLKSLPLLTSVVGVLHALVQCWVCLCKHKEKSNSSRKFPLTVSERMHHSQEGQSTKLSTVQVSVLKLNLSIVEIMAAFPAAGRDGSGSLSDTKVWQATLVTFMLDHIGHCSGADLGKTVTSVLQKMFLNFIPSKKLDKLVKRVHSQYSKAHPLSAEKRMYLAVLEALAYDDCSPYKDRLELLHKFFNSLPDLLLQLPRGGVQTAEAVIKIMQRGGRQNCTPFISIIQQNVERLFDAERGVLAASDPSIHEAACHLVYWLFRMDPPSSSQLKLFAQNCRLPQVSVSIAKTLISTLDITFWHLNYDKAVALKPHQPRFMTFLTGIISGHTKEEIEALQLSKPPHVPSLLGIVWNCSSEQLDRHAAIFECCKVRFRGYLKPSVMLGVMQGVWSTKVINVHRWHSVCTAYGILHHWADMVMLALPSADMAHVDRLPTPGEQHSAKSNEEQEVVESVKLHLHDFARLCLSLAFDIVSVETVWETDAGSPKAEVVQTMWQTVLHVCSASLRMLVMMCQLMTRIVKEGDCERDTLIIIRLTTRLLQTDDLLMVWGKDQGEAYAAHVGTWPTVLISYVAAVMATRA</sequence>
<reference evidence="7 8" key="1">
    <citation type="journal article" date="2023" name="Sci. Data">
        <title>Genome assembly of the Korean intertidal mud-creeper Batillaria attramentaria.</title>
        <authorList>
            <person name="Patra A.K."/>
            <person name="Ho P.T."/>
            <person name="Jun S."/>
            <person name="Lee S.J."/>
            <person name="Kim Y."/>
            <person name="Won Y.J."/>
        </authorList>
    </citation>
    <scope>NUCLEOTIDE SEQUENCE [LARGE SCALE GENOMIC DNA]</scope>
    <source>
        <strain evidence="7">Wonlab-2016</strain>
    </source>
</reference>
<evidence type="ECO:0000313" key="8">
    <source>
        <dbReference type="Proteomes" id="UP001519460"/>
    </source>
</evidence>
<comment type="subcellular location">
    <subcellularLocation>
        <location evidence="1">Nucleus</location>
        <location evidence="1">Nucleolus</location>
    </subcellularLocation>
    <subcellularLocation>
        <location evidence="2">Nucleus</location>
        <location evidence="2">Nucleoplasm</location>
    </subcellularLocation>
</comment>